<evidence type="ECO:0000256" key="3">
    <source>
        <dbReference type="ARBA" id="ARBA00022670"/>
    </source>
</evidence>
<keyword evidence="7" id="KW-0547">Nucleotide-binding</keyword>
<dbReference type="Pfam" id="PF00574">
    <property type="entry name" value="CLP_protease"/>
    <property type="match status" value="1"/>
</dbReference>
<dbReference type="Proteomes" id="UP000035034">
    <property type="component" value="Unassembled WGS sequence"/>
</dbReference>
<keyword evidence="2" id="KW-0963">Cytoplasm</keyword>
<evidence type="ECO:0000256" key="2">
    <source>
        <dbReference type="ARBA" id="ARBA00022490"/>
    </source>
</evidence>
<dbReference type="InterPro" id="IPR023562">
    <property type="entry name" value="ClpP/TepA"/>
</dbReference>
<comment type="similarity">
    <text evidence="1 6">Belongs to the peptidase S14 family.</text>
</comment>
<evidence type="ECO:0000256" key="1">
    <source>
        <dbReference type="ARBA" id="ARBA00007039"/>
    </source>
</evidence>
<dbReference type="RefSeq" id="WP_007319798.1">
    <property type="nucleotide sequence ID" value="NZ_BAEH01000115.1"/>
</dbReference>
<dbReference type="eggNOG" id="COG0740">
    <property type="taxonomic scope" value="Bacteria"/>
</dbReference>
<dbReference type="InterPro" id="IPR001907">
    <property type="entry name" value="ClpP"/>
</dbReference>
<keyword evidence="8" id="KW-1185">Reference proteome</keyword>
<protein>
    <recommendedName>
        <fullName evidence="6">ATP-dependent Clp protease proteolytic subunit</fullName>
    </recommendedName>
</protein>
<dbReference type="GO" id="GO:0006515">
    <property type="term" value="P:protein quality control for misfolded or incompletely synthesized proteins"/>
    <property type="evidence" value="ECO:0007669"/>
    <property type="project" value="TreeGrafter"/>
</dbReference>
<dbReference type="EMBL" id="BAEH01000115">
    <property type="protein sequence ID" value="GAB20463.1"/>
    <property type="molecule type" value="Genomic_DNA"/>
</dbReference>
<dbReference type="PRINTS" id="PR00127">
    <property type="entry name" value="CLPPROTEASEP"/>
</dbReference>
<keyword evidence="5" id="KW-0720">Serine protease</keyword>
<name>H0R5W2_9ACTN</name>
<dbReference type="CDD" id="cd07017">
    <property type="entry name" value="S14_ClpP_2"/>
    <property type="match status" value="1"/>
</dbReference>
<dbReference type="GO" id="GO:0005524">
    <property type="term" value="F:ATP binding"/>
    <property type="evidence" value="ECO:0007669"/>
    <property type="project" value="UniProtKB-KW"/>
</dbReference>
<keyword evidence="7" id="KW-0067">ATP-binding</keyword>
<evidence type="ECO:0000313" key="7">
    <source>
        <dbReference type="EMBL" id="GAB20463.1"/>
    </source>
</evidence>
<organism evidence="7 8">
    <name type="scientific">Gordonia effusa NBRC 100432</name>
    <dbReference type="NCBI Taxonomy" id="1077974"/>
    <lineage>
        <taxon>Bacteria</taxon>
        <taxon>Bacillati</taxon>
        <taxon>Actinomycetota</taxon>
        <taxon>Actinomycetes</taxon>
        <taxon>Mycobacteriales</taxon>
        <taxon>Gordoniaceae</taxon>
        <taxon>Gordonia</taxon>
    </lineage>
</organism>
<sequence length="204" mass="21946">MSQNDGTTLDDDLRVNLFHQRVVVLPDQLDTNLGNRLTSQLLLLSAQDPRKDISLWINSPGGSVAAMLSIADVIALIPNDVATVALGTAASAGQFLLSAGTRGKRYVLPHARILMHQGSAGIGGTAVDVEVQAADLRHTRDTVLALIARFTGQPLDRIITDSQHDHWYTATEAVDYGFADQIVSDIDAIYPRAHRPTAMMGPAK</sequence>
<dbReference type="PANTHER" id="PTHR10381:SF70">
    <property type="entry name" value="ATP-DEPENDENT CLP PROTEASE PROTEOLYTIC SUBUNIT"/>
    <property type="match status" value="1"/>
</dbReference>
<dbReference type="GO" id="GO:0004176">
    <property type="term" value="F:ATP-dependent peptidase activity"/>
    <property type="evidence" value="ECO:0007669"/>
    <property type="project" value="InterPro"/>
</dbReference>
<evidence type="ECO:0000256" key="6">
    <source>
        <dbReference type="RuleBase" id="RU003567"/>
    </source>
</evidence>
<dbReference type="InterPro" id="IPR029045">
    <property type="entry name" value="ClpP/crotonase-like_dom_sf"/>
</dbReference>
<gene>
    <name evidence="7" type="primary">clpP</name>
    <name evidence="7" type="ORF">GOEFS_115_01030</name>
</gene>
<comment type="caution">
    <text evidence="7">The sequence shown here is derived from an EMBL/GenBank/DDBJ whole genome shotgun (WGS) entry which is preliminary data.</text>
</comment>
<dbReference type="SUPFAM" id="SSF52096">
    <property type="entry name" value="ClpP/crotonase"/>
    <property type="match status" value="1"/>
</dbReference>
<dbReference type="GO" id="GO:0004252">
    <property type="term" value="F:serine-type endopeptidase activity"/>
    <property type="evidence" value="ECO:0007669"/>
    <property type="project" value="InterPro"/>
</dbReference>
<dbReference type="STRING" id="1077974.GOEFS_115_01030"/>
<dbReference type="PANTHER" id="PTHR10381">
    <property type="entry name" value="ATP-DEPENDENT CLP PROTEASE PROTEOLYTIC SUBUNIT"/>
    <property type="match status" value="1"/>
</dbReference>
<reference evidence="7 8" key="1">
    <citation type="submission" date="2011-12" db="EMBL/GenBank/DDBJ databases">
        <title>Whole genome shotgun sequence of Gordonia effusa NBRC 100432.</title>
        <authorList>
            <person name="Yoshida I."/>
            <person name="Takarada H."/>
            <person name="Hosoyama A."/>
            <person name="Tsuchikane K."/>
            <person name="Katsumata H."/>
            <person name="Yamazaki S."/>
            <person name="Fujita N."/>
        </authorList>
    </citation>
    <scope>NUCLEOTIDE SEQUENCE [LARGE SCALE GENOMIC DNA]</scope>
    <source>
        <strain evidence="7 8">NBRC 100432</strain>
    </source>
</reference>
<dbReference type="AlphaFoldDB" id="H0R5W2"/>
<keyword evidence="3 7" id="KW-0645">Protease</keyword>
<evidence type="ECO:0000256" key="4">
    <source>
        <dbReference type="ARBA" id="ARBA00022801"/>
    </source>
</evidence>
<proteinExistence type="inferred from homology"/>
<keyword evidence="4" id="KW-0378">Hydrolase</keyword>
<dbReference type="Gene3D" id="3.90.226.10">
    <property type="entry name" value="2-enoyl-CoA Hydratase, Chain A, domain 1"/>
    <property type="match status" value="1"/>
</dbReference>
<dbReference type="GO" id="GO:0051117">
    <property type="term" value="F:ATPase binding"/>
    <property type="evidence" value="ECO:0007669"/>
    <property type="project" value="TreeGrafter"/>
</dbReference>
<evidence type="ECO:0000313" key="8">
    <source>
        <dbReference type="Proteomes" id="UP000035034"/>
    </source>
</evidence>
<accession>H0R5W2</accession>
<dbReference type="OrthoDB" id="9802800at2"/>
<evidence type="ECO:0000256" key="5">
    <source>
        <dbReference type="ARBA" id="ARBA00022825"/>
    </source>
</evidence>
<dbReference type="GO" id="GO:0009368">
    <property type="term" value="C:endopeptidase Clp complex"/>
    <property type="evidence" value="ECO:0007669"/>
    <property type="project" value="TreeGrafter"/>
</dbReference>